<accession>A0A842HY23</accession>
<dbReference type="SUPFAM" id="SSF54534">
    <property type="entry name" value="FKBP-like"/>
    <property type="match status" value="1"/>
</dbReference>
<comment type="similarity">
    <text evidence="2 6">Belongs to the FKBP-type PPIase family.</text>
</comment>
<evidence type="ECO:0000259" key="9">
    <source>
        <dbReference type="PROSITE" id="PS50059"/>
    </source>
</evidence>
<evidence type="ECO:0000256" key="6">
    <source>
        <dbReference type="RuleBase" id="RU003915"/>
    </source>
</evidence>
<evidence type="ECO:0000256" key="3">
    <source>
        <dbReference type="ARBA" id="ARBA00023110"/>
    </source>
</evidence>
<feature type="region of interest" description="Disordered" evidence="7">
    <location>
        <begin position="1"/>
        <end position="40"/>
    </location>
</feature>
<keyword evidence="8" id="KW-0812">Transmembrane</keyword>
<dbReference type="EMBL" id="JACJVJ010000003">
    <property type="protein sequence ID" value="MBC2779088.1"/>
    <property type="molecule type" value="Genomic_DNA"/>
</dbReference>
<evidence type="ECO:0000256" key="4">
    <source>
        <dbReference type="ARBA" id="ARBA00023235"/>
    </source>
</evidence>
<dbReference type="GO" id="GO:0003755">
    <property type="term" value="F:peptidyl-prolyl cis-trans isomerase activity"/>
    <property type="evidence" value="ECO:0007669"/>
    <property type="project" value="UniProtKB-UniRule"/>
</dbReference>
<comment type="caution">
    <text evidence="10">The sequence shown here is derived from an EMBL/GenBank/DDBJ whole genome shotgun (WGS) entry which is preliminary data.</text>
</comment>
<dbReference type="PROSITE" id="PS50059">
    <property type="entry name" value="FKBP_PPIASE"/>
    <property type="match status" value="1"/>
</dbReference>
<dbReference type="EC" id="5.2.1.8" evidence="6"/>
<dbReference type="Proteomes" id="UP000564378">
    <property type="component" value="Unassembled WGS sequence"/>
</dbReference>
<dbReference type="InterPro" id="IPR000774">
    <property type="entry name" value="PPIase_FKBP_N"/>
</dbReference>
<evidence type="ECO:0000256" key="1">
    <source>
        <dbReference type="ARBA" id="ARBA00000971"/>
    </source>
</evidence>
<evidence type="ECO:0000256" key="7">
    <source>
        <dbReference type="SAM" id="MobiDB-lite"/>
    </source>
</evidence>
<evidence type="ECO:0000313" key="10">
    <source>
        <dbReference type="EMBL" id="MBC2779088.1"/>
    </source>
</evidence>
<dbReference type="PANTHER" id="PTHR43811">
    <property type="entry name" value="FKBP-TYPE PEPTIDYL-PROLYL CIS-TRANS ISOMERASE FKPA"/>
    <property type="match status" value="1"/>
</dbReference>
<protein>
    <recommendedName>
        <fullName evidence="6">Peptidyl-prolyl cis-trans isomerase</fullName>
        <ecNumber evidence="6">5.2.1.8</ecNumber>
    </recommendedName>
</protein>
<comment type="catalytic activity">
    <reaction evidence="1 5 6">
        <text>[protein]-peptidylproline (omega=180) = [protein]-peptidylproline (omega=0)</text>
        <dbReference type="Rhea" id="RHEA:16237"/>
        <dbReference type="Rhea" id="RHEA-COMP:10747"/>
        <dbReference type="Rhea" id="RHEA-COMP:10748"/>
        <dbReference type="ChEBI" id="CHEBI:83833"/>
        <dbReference type="ChEBI" id="CHEBI:83834"/>
        <dbReference type="EC" id="5.2.1.8"/>
    </reaction>
</comment>
<feature type="compositionally biased region" description="Basic residues" evidence="7">
    <location>
        <begin position="29"/>
        <end position="38"/>
    </location>
</feature>
<dbReference type="Pfam" id="PF01346">
    <property type="entry name" value="FKBP_N"/>
    <property type="match status" value="1"/>
</dbReference>
<dbReference type="RefSeq" id="WP_185802375.1">
    <property type="nucleotide sequence ID" value="NZ_JACJVJ010000003.1"/>
</dbReference>
<name>A0A842HY23_9SPHN</name>
<evidence type="ECO:0000313" key="11">
    <source>
        <dbReference type="Proteomes" id="UP000564378"/>
    </source>
</evidence>
<feature type="transmembrane region" description="Helical" evidence="8">
    <location>
        <begin position="45"/>
        <end position="66"/>
    </location>
</feature>
<keyword evidence="11" id="KW-1185">Reference proteome</keyword>
<keyword evidence="8" id="KW-0472">Membrane</keyword>
<dbReference type="PANTHER" id="PTHR43811:SF19">
    <property type="entry name" value="39 KDA FK506-BINDING NUCLEAR PROTEIN"/>
    <property type="match status" value="1"/>
</dbReference>
<evidence type="ECO:0000256" key="2">
    <source>
        <dbReference type="ARBA" id="ARBA00006577"/>
    </source>
</evidence>
<proteinExistence type="inferred from homology"/>
<organism evidence="10 11">
    <name type="scientific">Parasphingopyxis marina</name>
    <dbReference type="NCBI Taxonomy" id="2761622"/>
    <lineage>
        <taxon>Bacteria</taxon>
        <taxon>Pseudomonadati</taxon>
        <taxon>Pseudomonadota</taxon>
        <taxon>Alphaproteobacteria</taxon>
        <taxon>Sphingomonadales</taxon>
        <taxon>Sphingomonadaceae</taxon>
        <taxon>Parasphingopyxis</taxon>
    </lineage>
</organism>
<reference evidence="10 11" key="1">
    <citation type="submission" date="2020-08" db="EMBL/GenBank/DDBJ databases">
        <title>Draft genome sequence of Parasphingopyxis sp. GrpM-11.</title>
        <authorList>
            <person name="Oh J."/>
            <person name="Roh D.-H."/>
        </authorList>
    </citation>
    <scope>NUCLEOTIDE SEQUENCE [LARGE SCALE GENOMIC DNA]</scope>
    <source>
        <strain evidence="10 11">GrpM-11</strain>
    </source>
</reference>
<gene>
    <name evidence="10" type="ORF">H6P80_15795</name>
</gene>
<dbReference type="Gene3D" id="3.10.50.40">
    <property type="match status" value="1"/>
</dbReference>
<keyword evidence="3 5" id="KW-0697">Rotamase</keyword>
<feature type="domain" description="PPIase FKBP-type" evidence="9">
    <location>
        <begin position="124"/>
        <end position="207"/>
    </location>
</feature>
<keyword evidence="4 5" id="KW-0413">Isomerase</keyword>
<dbReference type="GO" id="GO:0006457">
    <property type="term" value="P:protein folding"/>
    <property type="evidence" value="ECO:0007669"/>
    <property type="project" value="InterPro"/>
</dbReference>
<dbReference type="Pfam" id="PF00254">
    <property type="entry name" value="FKBP_C"/>
    <property type="match status" value="1"/>
</dbReference>
<evidence type="ECO:0000256" key="8">
    <source>
        <dbReference type="SAM" id="Phobius"/>
    </source>
</evidence>
<dbReference type="AlphaFoldDB" id="A0A842HY23"/>
<sequence>MRDDDHRRRGSLLEVSEPNTSIPPPGSARRARAVRGKRPAGSGRGIIVMAVALTVLSAAGGIFFIAQQAGTADDLSVESALSAPSASGEFLATNGARSDVETTSSGLQYQILGAGDEAGSPGPTDYVLINYTGRIAGGETFDSGESVPMPLDGVVPGFSEGIQLMSKGARYRFWLPPALGYGESPPPGSPITAETVMEFDVDLIDFITRAQYQALRSQAQD</sequence>
<dbReference type="InterPro" id="IPR001179">
    <property type="entry name" value="PPIase_FKBP_dom"/>
</dbReference>
<evidence type="ECO:0000256" key="5">
    <source>
        <dbReference type="PROSITE-ProRule" id="PRU00277"/>
    </source>
</evidence>
<keyword evidence="8" id="KW-1133">Transmembrane helix</keyword>
<dbReference type="InterPro" id="IPR046357">
    <property type="entry name" value="PPIase_dom_sf"/>
</dbReference>